<feature type="region of interest" description="Disordered" evidence="2">
    <location>
        <begin position="209"/>
        <end position="344"/>
    </location>
</feature>
<protein>
    <submittedName>
        <fullName evidence="4">PPE domain-containing protein</fullName>
    </submittedName>
</protein>
<comment type="similarity">
    <text evidence="1">Belongs to the mycobacterial PPE family.</text>
</comment>
<evidence type="ECO:0000256" key="2">
    <source>
        <dbReference type="SAM" id="MobiDB-lite"/>
    </source>
</evidence>
<dbReference type="Gene3D" id="1.20.1260.20">
    <property type="entry name" value="PPE superfamily"/>
    <property type="match status" value="1"/>
</dbReference>
<evidence type="ECO:0000313" key="5">
    <source>
        <dbReference type="Proteomes" id="UP000266677"/>
    </source>
</evidence>
<comment type="caution">
    <text evidence="4">The sequence shown here is derived from an EMBL/GenBank/DDBJ whole genome shotgun (WGS) entry which is preliminary data.</text>
</comment>
<proteinExistence type="inferred from homology"/>
<evidence type="ECO:0000313" key="4">
    <source>
        <dbReference type="EMBL" id="RJO79842.1"/>
    </source>
</evidence>
<dbReference type="SUPFAM" id="SSF140459">
    <property type="entry name" value="PE/PPE dimer-like"/>
    <property type="match status" value="1"/>
</dbReference>
<keyword evidence="5" id="KW-1185">Reference proteome</keyword>
<dbReference type="AlphaFoldDB" id="A0A3A4L986"/>
<evidence type="ECO:0000256" key="1">
    <source>
        <dbReference type="ARBA" id="ARBA00010652"/>
    </source>
</evidence>
<feature type="compositionally biased region" description="Gly residues" evidence="2">
    <location>
        <begin position="255"/>
        <end position="265"/>
    </location>
</feature>
<dbReference type="OrthoDB" id="4535915at2"/>
<feature type="compositionally biased region" description="Pro residues" evidence="2">
    <location>
        <begin position="286"/>
        <end position="314"/>
    </location>
</feature>
<dbReference type="EMBL" id="QZFU01000006">
    <property type="protein sequence ID" value="RJO79842.1"/>
    <property type="molecule type" value="Genomic_DNA"/>
</dbReference>
<dbReference type="Pfam" id="PF00823">
    <property type="entry name" value="PPE"/>
    <property type="match status" value="1"/>
</dbReference>
<accession>A0A3A4L986</accession>
<dbReference type="InterPro" id="IPR038332">
    <property type="entry name" value="PPE_sf"/>
</dbReference>
<dbReference type="Proteomes" id="UP000266677">
    <property type="component" value="Unassembled WGS sequence"/>
</dbReference>
<evidence type="ECO:0000259" key="3">
    <source>
        <dbReference type="Pfam" id="PF00823"/>
    </source>
</evidence>
<feature type="compositionally biased region" description="Low complexity" evidence="2">
    <location>
        <begin position="275"/>
        <end position="285"/>
    </location>
</feature>
<dbReference type="InterPro" id="IPR000030">
    <property type="entry name" value="PPE_dom"/>
</dbReference>
<name>A0A3A4L986_9NOCA</name>
<feature type="domain" description="PPE" evidence="3">
    <location>
        <begin position="26"/>
        <end position="189"/>
    </location>
</feature>
<feature type="region of interest" description="Disordered" evidence="2">
    <location>
        <begin position="400"/>
        <end position="431"/>
    </location>
</feature>
<reference evidence="4 5" key="1">
    <citation type="submission" date="2018-09" db="EMBL/GenBank/DDBJ databases">
        <title>YIM PH21274 draft genome.</title>
        <authorList>
            <person name="Miao C."/>
        </authorList>
    </citation>
    <scope>NUCLEOTIDE SEQUENCE [LARGE SCALE GENOMIC DNA]</scope>
    <source>
        <strain evidence="4 5">YIM PH 21724</strain>
    </source>
</reference>
<organism evidence="4 5">
    <name type="scientific">Nocardia panacis</name>
    <dbReference type="NCBI Taxonomy" id="2340916"/>
    <lineage>
        <taxon>Bacteria</taxon>
        <taxon>Bacillati</taxon>
        <taxon>Actinomycetota</taxon>
        <taxon>Actinomycetes</taxon>
        <taxon>Mycobacteriales</taxon>
        <taxon>Nocardiaceae</taxon>
        <taxon>Nocardia</taxon>
    </lineage>
</organism>
<dbReference type="RefSeq" id="WP_120036898.1">
    <property type="nucleotide sequence ID" value="NZ_QZFU01000006.1"/>
</dbReference>
<sequence>MSEAVSLAMLVGAASGALDLVGMVLFEAAPPEVIAVALRGDGKGATSLGDTASGYHHMAGQLDFAASDAMATVRDMAEHWDSLAGSEMQARLLDHANWLQQQSMAARKLAGIATSAAVLYSAAVAMAPKPEEVAANRAAAAGFSAAAPTSAGAAAALAITELHYSILQARATVAMNSYMAGAVGLVGQLPALTPAPQIATPGAGPVPVSDLLAEGGPGTGGESYRFGSRSHYVPPSIGGPHDLNNSNTGPSSGHTPGGGGTGGQSGNQPAPGPNQPGSGSQTGQPPAEPGRPPVDPQPPAQQLPPGDQPAPPDLAPSIPSTGDPSFDRVFEGADQSGPLGTSPYSSTLAGLNAGGFGSSVGANMLRGGMGTMSGSGTGFRMPTNWRPAGSPTAFGAGTGNAGGPIARTAPRRGVTASKATMRRRRDKDEEKTSKIFVPGVVSEEIPVLERPPVIGVIEYDDADRGEESMPEPVLVGVIEHVEDEPVLDTTERPR</sequence>
<gene>
    <name evidence="4" type="ORF">D5S18_00780</name>
</gene>